<evidence type="ECO:0000313" key="3">
    <source>
        <dbReference type="EMBL" id="HJE52191.1"/>
    </source>
</evidence>
<dbReference type="AlphaFoldDB" id="A0A921JRI0"/>
<gene>
    <name evidence="3" type="ORF">K8V15_09520</name>
</gene>
<evidence type="ECO:0000256" key="1">
    <source>
        <dbReference type="ARBA" id="ARBA00006484"/>
    </source>
</evidence>
<comment type="similarity">
    <text evidence="1">Belongs to the short-chain dehydrogenases/reductases (SDR) family.</text>
</comment>
<reference evidence="3" key="1">
    <citation type="journal article" date="2021" name="PeerJ">
        <title>Extensive microbial diversity within the chicken gut microbiome revealed by metagenomics and culture.</title>
        <authorList>
            <person name="Gilroy R."/>
            <person name="Ravi A."/>
            <person name="Getino M."/>
            <person name="Pursley I."/>
            <person name="Horton D.L."/>
            <person name="Alikhan N.F."/>
            <person name="Baker D."/>
            <person name="Gharbi K."/>
            <person name="Hall N."/>
            <person name="Watson M."/>
            <person name="Adriaenssens E.M."/>
            <person name="Foster-Nyarko E."/>
            <person name="Jarju S."/>
            <person name="Secka A."/>
            <person name="Antonio M."/>
            <person name="Oren A."/>
            <person name="Chaudhuri R.R."/>
            <person name="La Ragione R."/>
            <person name="Hildebrand F."/>
            <person name="Pallen M.J."/>
        </authorList>
    </citation>
    <scope>NUCLEOTIDE SEQUENCE</scope>
    <source>
        <strain evidence="3">ChiGjej3B3-7470</strain>
    </source>
</reference>
<dbReference type="SUPFAM" id="SSF51735">
    <property type="entry name" value="NAD(P)-binding Rossmann-fold domains"/>
    <property type="match status" value="1"/>
</dbReference>
<dbReference type="PANTHER" id="PTHR43669">
    <property type="entry name" value="5-KETO-D-GLUCONATE 5-REDUCTASE"/>
    <property type="match status" value="1"/>
</dbReference>
<dbReference type="PRINTS" id="PR00081">
    <property type="entry name" value="GDHRDH"/>
</dbReference>
<dbReference type="InterPro" id="IPR036291">
    <property type="entry name" value="NAD(P)-bd_dom_sf"/>
</dbReference>
<dbReference type="Proteomes" id="UP000712713">
    <property type="component" value="Unassembled WGS sequence"/>
</dbReference>
<dbReference type="GO" id="GO:0016491">
    <property type="term" value="F:oxidoreductase activity"/>
    <property type="evidence" value="ECO:0007669"/>
    <property type="project" value="UniProtKB-KW"/>
</dbReference>
<comment type="caution">
    <text evidence="3">The sequence shown here is derived from an EMBL/GenBank/DDBJ whole genome shotgun (WGS) entry which is preliminary data.</text>
</comment>
<reference evidence="3" key="2">
    <citation type="submission" date="2021-09" db="EMBL/GenBank/DDBJ databases">
        <authorList>
            <person name="Gilroy R."/>
        </authorList>
    </citation>
    <scope>NUCLEOTIDE SEQUENCE</scope>
    <source>
        <strain evidence="3">ChiGjej3B3-7470</strain>
    </source>
</reference>
<proteinExistence type="inferred from homology"/>
<dbReference type="InterPro" id="IPR002347">
    <property type="entry name" value="SDR_fam"/>
</dbReference>
<accession>A0A921JRI0</accession>
<dbReference type="EMBL" id="DYZF01000244">
    <property type="protein sequence ID" value="HJE52191.1"/>
    <property type="molecule type" value="Genomic_DNA"/>
</dbReference>
<evidence type="ECO:0000313" key="4">
    <source>
        <dbReference type="Proteomes" id="UP000712713"/>
    </source>
</evidence>
<dbReference type="PROSITE" id="PS00061">
    <property type="entry name" value="ADH_SHORT"/>
    <property type="match status" value="1"/>
</dbReference>
<protein>
    <submittedName>
        <fullName evidence="3">SDR family NAD(P)-dependent oxidoreductase</fullName>
    </submittedName>
</protein>
<sequence length="368" mass="38308">MSIVDIAPIVRGAFLARHGVPVVVTTGGLPVSENGPRFAVGSAAELAGALASQELALPSSLAVEIDGETTVFTARALGELTAQPDARSAEARSAVRRSDVVAGKVAVVTGGAQGFGAEIVRGLVDSGAYVYIADLNTDGAEKLAAELGERTSAITVNVSDEASVAAMAETIARTTGGVDLVVSNAGVVRAGSVLEQELKDFAFTTDINYSAFFLVTKHLGRLLAAQHSVSPSWMTDIIQINSKSGLVGSNKNGAYAGSKFGGIGLVQSFALELVEHGVKVNAICPGNFYDGPLWSDPDRGLFSQYLDSGKVPGATTVDEVREFYEAKVPLRRGTYGADVMRAVYYIVEQEYETGQAIPVTGGQVMLSS</sequence>
<dbReference type="PANTHER" id="PTHR43669:SF8">
    <property type="entry name" value="SHORT-CHAIN TYPE DEHYDROGENASE_REDUCTASE-RELATED"/>
    <property type="match status" value="1"/>
</dbReference>
<dbReference type="Pfam" id="PF00106">
    <property type="entry name" value="adh_short"/>
    <property type="match status" value="1"/>
</dbReference>
<dbReference type="InterPro" id="IPR020904">
    <property type="entry name" value="Sc_DH/Rdtase_CS"/>
</dbReference>
<dbReference type="Gene3D" id="3.40.50.720">
    <property type="entry name" value="NAD(P)-binding Rossmann-like Domain"/>
    <property type="match status" value="1"/>
</dbReference>
<name>A0A921JRI0_9ACTN</name>
<keyword evidence="2" id="KW-0560">Oxidoreductase</keyword>
<evidence type="ECO:0000256" key="2">
    <source>
        <dbReference type="ARBA" id="ARBA00023002"/>
    </source>
</evidence>
<organism evidence="3 4">
    <name type="scientific">Tessaracoccus flavescens</name>
    <dbReference type="NCBI Taxonomy" id="399497"/>
    <lineage>
        <taxon>Bacteria</taxon>
        <taxon>Bacillati</taxon>
        <taxon>Actinomycetota</taxon>
        <taxon>Actinomycetes</taxon>
        <taxon>Propionibacteriales</taxon>
        <taxon>Propionibacteriaceae</taxon>
        <taxon>Tessaracoccus</taxon>
    </lineage>
</organism>